<feature type="signal peptide" evidence="1">
    <location>
        <begin position="1"/>
        <end position="25"/>
    </location>
</feature>
<evidence type="ECO:0000313" key="3">
    <source>
        <dbReference type="Proteomes" id="UP001286589"/>
    </source>
</evidence>
<dbReference type="AlphaFoldDB" id="A0AB35RUK3"/>
<keyword evidence="1" id="KW-0732">Signal</keyword>
<proteinExistence type="predicted"/>
<name>A0AB35RUK3_9ENTR</name>
<comment type="caution">
    <text evidence="2">The sequence shown here is derived from an EMBL/GenBank/DDBJ whole genome shotgun (WGS) entry which is preliminary data.</text>
</comment>
<evidence type="ECO:0000256" key="1">
    <source>
        <dbReference type="SAM" id="SignalP"/>
    </source>
</evidence>
<sequence length="465" mass="52306">MRLDKSFFKSIVVLLMLCPCTTAYAVEKDVCLSPGLVKSMLSRFDITAIDDTGKETKKYTAADKCDKDAFKKTILALEQINTVSIQKINNAPDGKGIDFFTYINEKVRKIILMPESSSLCGFNEGGVVLDPEKTDKIIRLCIINGRMPVSQLATVIVHEARHMDGYKHVKCTHGLYKSFSFPECDVSFEEQGSHAYAMSYLLRLHNTLKDKDDKFRVRTLIAQSIEYSFNNVPFGLKKGGLMLDSKNRVLFFDGVDISVINEFNDKITALVLNLGYPLVLHENGSVQAYTFSDNWSSVAGSLTENYQKLDDDTRGKILDVYIDNGEKCYLLPLELICSGKERFVNFKFDGLSPVVFYNAPDMSKYSLMLVKNKNGRIFVIPGSILFNSNDKNFNSAFEDKKHSLEPEVSSYAECENGDLIGVGGEGAVVVKNKGGEWKEDSRFNGVTVKKIIPYYWSKQLQDFLK</sequence>
<organism evidence="2 3">
    <name type="scientific">Phytobacter ursingii</name>
    <dbReference type="NCBI Taxonomy" id="1972431"/>
    <lineage>
        <taxon>Bacteria</taxon>
        <taxon>Pseudomonadati</taxon>
        <taxon>Pseudomonadota</taxon>
        <taxon>Gammaproteobacteria</taxon>
        <taxon>Enterobacterales</taxon>
        <taxon>Enterobacteriaceae</taxon>
        <taxon>Phytobacter</taxon>
    </lineage>
</organism>
<dbReference type="RefSeq" id="WP_103255469.1">
    <property type="nucleotide sequence ID" value="NZ_JAWJAC010000030.1"/>
</dbReference>
<dbReference type="EMBL" id="JAWJAC010000030">
    <property type="protein sequence ID" value="MDV2865818.1"/>
    <property type="molecule type" value="Genomic_DNA"/>
</dbReference>
<gene>
    <name evidence="2" type="ORF">R0H02_25590</name>
</gene>
<dbReference type="Proteomes" id="UP001286589">
    <property type="component" value="Unassembled WGS sequence"/>
</dbReference>
<protein>
    <submittedName>
        <fullName evidence="2">Uncharacterized protein</fullName>
    </submittedName>
</protein>
<evidence type="ECO:0000313" key="2">
    <source>
        <dbReference type="EMBL" id="MDV2865818.1"/>
    </source>
</evidence>
<reference evidence="2 3" key="1">
    <citation type="submission" date="2023-10" db="EMBL/GenBank/DDBJ databases">
        <title>Phytobacter spp. The emergence of a new genus of hospital-origin enterobacteria encoding carbapenemases in Argentina.</title>
        <authorList>
            <person name="Vay C."/>
            <person name="Almuzara M."/>
            <person name="Traglia G.M."/>
            <person name="Campos J."/>
        </authorList>
    </citation>
    <scope>NUCLEOTIDE SEQUENCE [LARGE SCALE GENOMIC DNA]</scope>
    <source>
        <strain evidence="2 3">CVMA36</strain>
    </source>
</reference>
<feature type="chain" id="PRO_5044276929" evidence="1">
    <location>
        <begin position="26"/>
        <end position="465"/>
    </location>
</feature>
<keyword evidence="3" id="KW-1185">Reference proteome</keyword>
<accession>A0AB35RUK3</accession>